<reference evidence="1 2" key="1">
    <citation type="journal article" date="2017" name="Environ. Microbiol.">
        <title>Decay of the glycolytic pathway and adaptation to intranuclear parasitism within Enterocytozoonidae microsporidia.</title>
        <authorList>
            <person name="Wiredu Boakye D."/>
            <person name="Jaroenlak P."/>
            <person name="Prachumwat A."/>
            <person name="Williams T.A."/>
            <person name="Bateman K.S."/>
            <person name="Itsathitphaisarn O."/>
            <person name="Sritunyalucksana K."/>
            <person name="Paszkiewicz K.H."/>
            <person name="Moore K.A."/>
            <person name="Stentiford G.D."/>
            <person name="Williams B.A."/>
        </authorList>
    </citation>
    <scope>NUCLEOTIDE SEQUENCE [LARGE SCALE GENOMIC DNA]</scope>
    <source>
        <strain evidence="1 2">GB1</strain>
    </source>
</reference>
<dbReference type="AlphaFoldDB" id="A0A1X0QDI7"/>
<name>A0A1X0QDI7_9MICR</name>
<accession>A0A1X0QDI7</accession>
<keyword evidence="2" id="KW-1185">Reference proteome</keyword>
<organism evidence="1 2">
    <name type="scientific">Hepatospora eriocheir</name>
    <dbReference type="NCBI Taxonomy" id="1081669"/>
    <lineage>
        <taxon>Eukaryota</taxon>
        <taxon>Fungi</taxon>
        <taxon>Fungi incertae sedis</taxon>
        <taxon>Microsporidia</taxon>
        <taxon>Hepatosporidae</taxon>
        <taxon>Hepatospora</taxon>
    </lineage>
</organism>
<comment type="caution">
    <text evidence="1">The sequence shown here is derived from an EMBL/GenBank/DDBJ whole genome shotgun (WGS) entry which is preliminary data.</text>
</comment>
<dbReference type="VEuPathDB" id="MicrosporidiaDB:HERIO_302"/>
<dbReference type="Proteomes" id="UP000192356">
    <property type="component" value="Unassembled WGS sequence"/>
</dbReference>
<sequence>MILSEQVNYKEIDSVIVDETVRRISSIPPNDVIPNSCIEVTDSLELINEYERDENSQSNDVLNFFKEIISVKDTTITFRDSYKLYSKLNNNQLIDKELFLNVFDYCEEIKLINSCIDLKECLNDLKLEEVTTVKNDDINTIHSNGSNKIQIDVKVVNRYVYKDKLLNSICDYCKEGKAHYFSNELNFACKNCLNERKYLLATFNEITPELISFLWDKKEEYALLKGISLYEDKWDEVCKFVNDNCNLNEYKKTKESCIFHFVTIPILEYINEFTMKPFSTFNNQITTLIAFLTTFDTKLAAFISQHVIIKLKEFSLIQDNDKDFNEELFNSVIAKSKEISKETLELEKRKLKRLNDVRIEALILLINQKLKTFNDLNKESTKIRNEIENKLK</sequence>
<dbReference type="OrthoDB" id="118550at2759"/>
<dbReference type="Gene3D" id="1.10.10.60">
    <property type="entry name" value="Homeodomain-like"/>
    <property type="match status" value="1"/>
</dbReference>
<evidence type="ECO:0000313" key="2">
    <source>
        <dbReference type="Proteomes" id="UP000192356"/>
    </source>
</evidence>
<evidence type="ECO:0000313" key="1">
    <source>
        <dbReference type="EMBL" id="ORD97838.1"/>
    </source>
</evidence>
<dbReference type="EMBL" id="LVKB01000008">
    <property type="protein sequence ID" value="ORD97838.1"/>
    <property type="molecule type" value="Genomic_DNA"/>
</dbReference>
<protein>
    <submittedName>
        <fullName evidence="1">Uncharacterized protein</fullName>
    </submittedName>
</protein>
<gene>
    <name evidence="1" type="ORF">HERIO_302</name>
</gene>
<proteinExistence type="predicted"/>
<dbReference type="VEuPathDB" id="MicrosporidiaDB:A0H76_619"/>